<dbReference type="Proteomes" id="UP000587527">
    <property type="component" value="Unassembled WGS sequence"/>
</dbReference>
<dbReference type="EMBL" id="JACHMN010000002">
    <property type="protein sequence ID" value="MBB5867962.1"/>
    <property type="molecule type" value="Genomic_DNA"/>
</dbReference>
<evidence type="ECO:0000313" key="3">
    <source>
        <dbReference type="Proteomes" id="UP000587527"/>
    </source>
</evidence>
<feature type="transmembrane region" description="Helical" evidence="1">
    <location>
        <begin position="228"/>
        <end position="251"/>
    </location>
</feature>
<organism evidence="2 3">
    <name type="scientific">Allocatelliglobosispora scoriae</name>
    <dbReference type="NCBI Taxonomy" id="643052"/>
    <lineage>
        <taxon>Bacteria</taxon>
        <taxon>Bacillati</taxon>
        <taxon>Actinomycetota</taxon>
        <taxon>Actinomycetes</taxon>
        <taxon>Micromonosporales</taxon>
        <taxon>Micromonosporaceae</taxon>
        <taxon>Allocatelliglobosispora</taxon>
    </lineage>
</organism>
<evidence type="ECO:0000256" key="1">
    <source>
        <dbReference type="SAM" id="Phobius"/>
    </source>
</evidence>
<keyword evidence="1" id="KW-0472">Membrane</keyword>
<comment type="caution">
    <text evidence="2">The sequence shown here is derived from an EMBL/GenBank/DDBJ whole genome shotgun (WGS) entry which is preliminary data.</text>
</comment>
<dbReference type="AlphaFoldDB" id="A0A841BMH8"/>
<accession>A0A841BMH8</accession>
<proteinExistence type="predicted"/>
<keyword evidence="1" id="KW-0812">Transmembrane</keyword>
<feature type="transmembrane region" description="Helical" evidence="1">
    <location>
        <begin position="75"/>
        <end position="100"/>
    </location>
</feature>
<feature type="transmembrane region" description="Helical" evidence="1">
    <location>
        <begin position="190"/>
        <end position="207"/>
    </location>
</feature>
<sequence>MSSNGLRSVPVVALALTPALLLRVAWPVLAGDARVIDDVLTISDESWVVAVGIWVSWIVAVLLGAAVLDGRPQPVLRALPVAFTCVAAFALALLTLFFVLPPSPLIFVGAGVLLFGFATALALVSVVAVVQECGFAAFSAVGALRGRWWRACVPFVIAVMASGFAVRLIMTGLPSGSPTAGLIAEVLRDLLLVGVAATQAWALAGLYRRTHPGPEADRPPTAWPARRWVALLGGLALLVPAVFVGGAVAVADVPRLITSPAVPSDTVVQVAWPAGHHPILVTRDSILDCVDDRCSDFTAFPHGVELSPHRASVIIRPDGSVLAFNRNTLLTCDAARKCENSAIARLLPATLTAMTVNPAGDLLIATASPLKDVSGTQLGVLHCRDPRCGTSDWAELGKRSPIQLLDEFNMRQLAIRVDPTGVPVVAFYNSAPVSFDWCVTSACAERRTGFPTEHGLSSQTVAALYRDLMRPCDSKCGDEFPGPAVAAPGGGVFAVEQHNRGPEGMIVQSGPGLSYIEADLLSCADFRCAEPWRRVRVSVERRGSSSSGWPGLLPQEFWLLAAGPDGQALLVRPKVDPLVVTIVTP</sequence>
<gene>
    <name evidence="2" type="ORF">F4553_001341</name>
</gene>
<dbReference type="RefSeq" id="WP_184833514.1">
    <property type="nucleotide sequence ID" value="NZ_JACHMN010000002.1"/>
</dbReference>
<evidence type="ECO:0000313" key="2">
    <source>
        <dbReference type="EMBL" id="MBB5867962.1"/>
    </source>
</evidence>
<feature type="transmembrane region" description="Helical" evidence="1">
    <location>
        <begin position="46"/>
        <end position="68"/>
    </location>
</feature>
<reference evidence="2 3" key="1">
    <citation type="submission" date="2020-08" db="EMBL/GenBank/DDBJ databases">
        <title>Sequencing the genomes of 1000 actinobacteria strains.</title>
        <authorList>
            <person name="Klenk H.-P."/>
        </authorList>
    </citation>
    <scope>NUCLEOTIDE SEQUENCE [LARGE SCALE GENOMIC DNA]</scope>
    <source>
        <strain evidence="2 3">DSM 45362</strain>
    </source>
</reference>
<name>A0A841BMH8_9ACTN</name>
<keyword evidence="1" id="KW-1133">Transmembrane helix</keyword>
<protein>
    <submittedName>
        <fullName evidence="2">Uncharacterized protein</fullName>
    </submittedName>
</protein>
<feature type="transmembrane region" description="Helical" evidence="1">
    <location>
        <begin position="151"/>
        <end position="170"/>
    </location>
</feature>
<keyword evidence="3" id="KW-1185">Reference proteome</keyword>
<feature type="transmembrane region" description="Helical" evidence="1">
    <location>
        <begin position="106"/>
        <end position="130"/>
    </location>
</feature>